<dbReference type="Pfam" id="PF14257">
    <property type="entry name" value="DUF4349"/>
    <property type="match status" value="1"/>
</dbReference>
<evidence type="ECO:0000256" key="2">
    <source>
        <dbReference type="SAM" id="SignalP"/>
    </source>
</evidence>
<protein>
    <recommendedName>
        <fullName evidence="3">DUF4349 domain-containing protein</fullName>
    </recommendedName>
</protein>
<keyword evidence="1" id="KW-0812">Transmembrane</keyword>
<keyword evidence="1" id="KW-0472">Membrane</keyword>
<dbReference type="EMBL" id="JADBEL010000013">
    <property type="protein sequence ID" value="MBE1555378.1"/>
    <property type="molecule type" value="Genomic_DNA"/>
</dbReference>
<evidence type="ECO:0000313" key="4">
    <source>
        <dbReference type="EMBL" id="MBE1555378.1"/>
    </source>
</evidence>
<feature type="chain" id="PRO_5039058231" description="DUF4349 domain-containing protein" evidence="2">
    <location>
        <begin position="23"/>
        <end position="296"/>
    </location>
</feature>
<feature type="domain" description="DUF4349" evidence="3">
    <location>
        <begin position="69"/>
        <end position="282"/>
    </location>
</feature>
<keyword evidence="2" id="KW-0732">Signal</keyword>
<dbReference type="PROSITE" id="PS51257">
    <property type="entry name" value="PROKAR_LIPOPROTEIN"/>
    <property type="match status" value="1"/>
</dbReference>
<dbReference type="AlphaFoldDB" id="A0A927R4X3"/>
<sequence length="296" mass="33460">MKGKLFFILLLSSLFILLTACSSNDESLAMKEKSASDSNEIAVESEMDKSLFNSIDQPVEEHNEISTNRMIIHQAQLQVNVKNLEQAQLEIEKKVAEYGGYIVESNVYRENDDIVSGNITVRIPEKHFQTFLKDAEEKADILERNVTGQDITEEYVDLQSRVKSKRAVEARLLEFIGKAQKTEDLLKISSDLASVQEEIEVLVGKMNYFENQTSYSTVEISMFENRVVVPTLDGKKLDTWEKTKKQLATSTNFMLSAGSGMIVFFVGNLPVIILLSLVGIGIYFIIKRRKMNEGPK</sequence>
<reference evidence="4" key="1">
    <citation type="submission" date="2020-10" db="EMBL/GenBank/DDBJ databases">
        <title>Genomic Encyclopedia of Type Strains, Phase IV (KMG-IV): sequencing the most valuable type-strain genomes for metagenomic binning, comparative biology and taxonomic classification.</title>
        <authorList>
            <person name="Goeker M."/>
        </authorList>
    </citation>
    <scope>NUCLEOTIDE SEQUENCE</scope>
    <source>
        <strain evidence="4">DSM 13886</strain>
    </source>
</reference>
<keyword evidence="1" id="KW-1133">Transmembrane helix</keyword>
<dbReference type="InterPro" id="IPR025645">
    <property type="entry name" value="DUF4349"/>
</dbReference>
<name>A0A927R4X3_9BACL</name>
<feature type="signal peptide" evidence="2">
    <location>
        <begin position="1"/>
        <end position="22"/>
    </location>
</feature>
<feature type="transmembrane region" description="Helical" evidence="1">
    <location>
        <begin position="253"/>
        <end position="286"/>
    </location>
</feature>
<accession>A0A927R4X3</accession>
<gene>
    <name evidence="4" type="ORF">H4683_002483</name>
</gene>
<evidence type="ECO:0000313" key="5">
    <source>
        <dbReference type="Proteomes" id="UP000658225"/>
    </source>
</evidence>
<comment type="caution">
    <text evidence="4">The sequence shown here is derived from an EMBL/GenBank/DDBJ whole genome shotgun (WGS) entry which is preliminary data.</text>
</comment>
<organism evidence="4 5">
    <name type="scientific">Sporosarcina limicola</name>
    <dbReference type="NCBI Taxonomy" id="34101"/>
    <lineage>
        <taxon>Bacteria</taxon>
        <taxon>Bacillati</taxon>
        <taxon>Bacillota</taxon>
        <taxon>Bacilli</taxon>
        <taxon>Bacillales</taxon>
        <taxon>Caryophanaceae</taxon>
        <taxon>Sporosarcina</taxon>
    </lineage>
</organism>
<proteinExistence type="predicted"/>
<evidence type="ECO:0000259" key="3">
    <source>
        <dbReference type="Pfam" id="PF14257"/>
    </source>
</evidence>
<dbReference type="Proteomes" id="UP000658225">
    <property type="component" value="Unassembled WGS sequence"/>
</dbReference>
<keyword evidence="5" id="KW-1185">Reference proteome</keyword>
<evidence type="ECO:0000256" key="1">
    <source>
        <dbReference type="SAM" id="Phobius"/>
    </source>
</evidence>
<dbReference type="RefSeq" id="WP_192599110.1">
    <property type="nucleotide sequence ID" value="NZ_JADBEL010000013.1"/>
</dbReference>